<feature type="domain" description="MRB1590-like C-terminal" evidence="4">
    <location>
        <begin position="570"/>
        <end position="679"/>
    </location>
</feature>
<dbReference type="OrthoDB" id="189459at2759"/>
<name>A0A2P6TUL7_CHLSO</name>
<sequence>MSEGGRGRGRGWYYKQKYGGGGRGRGGGGGQYDADEGRGYQQQYEQQQHYGGGGGRQAEEGAAAAAEGGGGGSDDELDAGPASTHQGSAADLAVALRRIDGRGYKAYKDLEGQWAMGPQQLPGGYTLFVDWVQGDPFASPSRLRVIVPAAVAGLPAALISSRMRRTAVCDFLTRSFGAAVAASGGDIRRQSGGWQGEKGGEMSVDRPGQHVLERSSVLIHPDGAVEARFTVALPARGRSVLGQWASSILLQNLPRYVQSGLLYAQLDRRALQAHVECVEDTQALREQLPGLGLVAFVGDGSILPRKSGASDEPMPAHQAVPFRAPDSLAVTLQLPNRGAVRGLGIRRGVTLICGGGFHGKTTLLKAIEAGVYNKVPRDGRELIATDPTAVKIRAEDGRRVEAVNISPFIANLPFGKDTTNFATPDASGSTSQAANIQEALEVGARTLLVDEDTSATNFMIRDARMQELVSGAREPITPFIVKLPALAAQRGVSCVLVIGGSGQYFDVADTVICMDEYLPADVTAQAQAISRRHAGPGDSLPRPERYGDVTPRTLSSVHPRPLAAHGRDLRVKTRTRACIQLDQDELDLSAVEQLVEVSQTRAIADALLKLRRLLSSGGGGSGSGGGWRGRTLAQLLDALEAEMDAHGLDALARSKPGNLARPRRFELAAAINRLRTAQLRQTAV</sequence>
<evidence type="ECO:0000313" key="5">
    <source>
        <dbReference type="EMBL" id="PRW57762.1"/>
    </source>
</evidence>
<dbReference type="SUPFAM" id="SSF52540">
    <property type="entry name" value="P-loop containing nucleoside triphosphate hydrolases"/>
    <property type="match status" value="1"/>
</dbReference>
<feature type="compositionally biased region" description="Gly residues" evidence="1">
    <location>
        <begin position="18"/>
        <end position="31"/>
    </location>
</feature>
<dbReference type="Proteomes" id="UP000239899">
    <property type="component" value="Unassembled WGS sequence"/>
</dbReference>
<dbReference type="InterPro" id="IPR019195">
    <property type="entry name" value="ABC_ATPase_put"/>
</dbReference>
<proteinExistence type="predicted"/>
<feature type="domain" description="ATPase of the ABC class C-terminal" evidence="2">
    <location>
        <begin position="268"/>
        <end position="534"/>
    </location>
</feature>
<keyword evidence="6" id="KW-1185">Reference proteome</keyword>
<dbReference type="InterPro" id="IPR046834">
    <property type="entry name" value="ABC_ATPase_C"/>
</dbReference>
<evidence type="ECO:0000259" key="3">
    <source>
        <dbReference type="Pfam" id="PF20446"/>
    </source>
</evidence>
<dbReference type="Pfam" id="PF20446">
    <property type="entry name" value="ABC_N"/>
    <property type="match status" value="1"/>
</dbReference>
<dbReference type="Pfam" id="PF21117">
    <property type="entry name" value="MRB1590_C"/>
    <property type="match status" value="1"/>
</dbReference>
<dbReference type="PANTHER" id="PTHR38149">
    <property type="entry name" value="ATPASE"/>
    <property type="match status" value="1"/>
</dbReference>
<dbReference type="GO" id="GO:0016853">
    <property type="term" value="F:isomerase activity"/>
    <property type="evidence" value="ECO:0007669"/>
    <property type="project" value="UniProtKB-KW"/>
</dbReference>
<feature type="region of interest" description="Disordered" evidence="1">
    <location>
        <begin position="1"/>
        <end position="86"/>
    </location>
</feature>
<dbReference type="EMBL" id="LHPG02000006">
    <property type="protein sequence ID" value="PRW57762.1"/>
    <property type="molecule type" value="Genomic_DNA"/>
</dbReference>
<organism evidence="5 6">
    <name type="scientific">Chlorella sorokiniana</name>
    <name type="common">Freshwater green alga</name>
    <dbReference type="NCBI Taxonomy" id="3076"/>
    <lineage>
        <taxon>Eukaryota</taxon>
        <taxon>Viridiplantae</taxon>
        <taxon>Chlorophyta</taxon>
        <taxon>core chlorophytes</taxon>
        <taxon>Trebouxiophyceae</taxon>
        <taxon>Chlorellales</taxon>
        <taxon>Chlorellaceae</taxon>
        <taxon>Chlorella clade</taxon>
        <taxon>Chlorella</taxon>
    </lineage>
</organism>
<dbReference type="InterPro" id="IPR046833">
    <property type="entry name" value="ABC_N"/>
</dbReference>
<dbReference type="Pfam" id="PF09818">
    <property type="entry name" value="ABC_ATPase"/>
    <property type="match status" value="1"/>
</dbReference>
<dbReference type="PANTHER" id="PTHR38149:SF1">
    <property type="entry name" value="ATPASE"/>
    <property type="match status" value="1"/>
</dbReference>
<evidence type="ECO:0000259" key="2">
    <source>
        <dbReference type="Pfam" id="PF09818"/>
    </source>
</evidence>
<evidence type="ECO:0000256" key="1">
    <source>
        <dbReference type="SAM" id="MobiDB-lite"/>
    </source>
</evidence>
<gene>
    <name evidence="5" type="ORF">C2E21_3555</name>
</gene>
<comment type="caution">
    <text evidence="5">The sequence shown here is derived from an EMBL/GenBank/DDBJ whole genome shotgun (WGS) entry which is preliminary data.</text>
</comment>
<accession>A0A2P6TUL7</accession>
<evidence type="ECO:0000259" key="4">
    <source>
        <dbReference type="Pfam" id="PF21117"/>
    </source>
</evidence>
<dbReference type="InterPro" id="IPR049069">
    <property type="entry name" value="MRB1590-like_C"/>
</dbReference>
<dbReference type="InterPro" id="IPR027417">
    <property type="entry name" value="P-loop_NTPase"/>
</dbReference>
<reference evidence="5 6" key="1">
    <citation type="journal article" date="2018" name="Plant J.">
        <title>Genome sequences of Chlorella sorokiniana UTEX 1602 and Micractinium conductrix SAG 241.80: implications to maltose excretion by a green alga.</title>
        <authorList>
            <person name="Arriola M.B."/>
            <person name="Velmurugan N."/>
            <person name="Zhang Y."/>
            <person name="Plunkett M.H."/>
            <person name="Hondzo H."/>
            <person name="Barney B.M."/>
        </authorList>
    </citation>
    <scope>NUCLEOTIDE SEQUENCE [LARGE SCALE GENOMIC DNA]</scope>
    <source>
        <strain evidence="6">UTEX 1602</strain>
    </source>
</reference>
<feature type="compositionally biased region" description="Low complexity" evidence="1">
    <location>
        <begin position="39"/>
        <end position="49"/>
    </location>
</feature>
<dbReference type="AlphaFoldDB" id="A0A2P6TUL7"/>
<evidence type="ECO:0000313" key="6">
    <source>
        <dbReference type="Proteomes" id="UP000239899"/>
    </source>
</evidence>
<feature type="domain" description="ATPase of the ABC class N-terminal" evidence="3">
    <location>
        <begin position="91"/>
        <end position="263"/>
    </location>
</feature>
<protein>
    <submittedName>
        <fullName evidence="5">Isopentenyldiphosphate delta-isomerase</fullName>
    </submittedName>
</protein>